<dbReference type="Bgee" id="WBGene00194906">
    <property type="expression patterns" value="Expressed in adult organism and 2 other cell types or tissues"/>
</dbReference>
<protein>
    <submittedName>
        <fullName evidence="2">PRE_C2HC domain-containing protein</fullName>
    </submittedName>
</protein>
<reference evidence="2 3" key="1">
    <citation type="journal article" date="1998" name="Science">
        <title>Genome sequence of the nematode C. elegans: a platform for investigating biology.</title>
        <authorList>
            <consortium name="The C. elegans sequencing consortium"/>
            <person name="Sulson J.E."/>
            <person name="Waterston R."/>
        </authorList>
    </citation>
    <scope>NUCLEOTIDE SEQUENCE [LARGE SCALE GENOMIC DNA]</scope>
    <source>
        <strain evidence="2 3">Bristol N2</strain>
    </source>
</reference>
<evidence type="ECO:0000256" key="1">
    <source>
        <dbReference type="SAM" id="MobiDB-lite"/>
    </source>
</evidence>
<evidence type="ECO:0000313" key="2">
    <source>
        <dbReference type="EMBL" id="CBI83244.1"/>
    </source>
</evidence>
<keyword evidence="3" id="KW-1185">Reference proteome</keyword>
<sequence>MNHIKVEADDDVVYIGSSKSSLKSGKASMKVEPTDASIHDSLIRPISAPGTISSENANVNVKSEREASKSNPNIPRSENLLDTKLDRQELASFPRNIQQSENLQSAQTFPAVNRGRKRQITHENADNANPAKRPDLMASHFMMLNIRDKHVVQRATRILRFLGIKEFIFSDPIAQSVANESRSAVAFTVSPKDSAKILEKNQRRELD</sequence>
<dbReference type="PaxDb" id="6239-Y53C12A.11"/>
<feature type="region of interest" description="Disordered" evidence="1">
    <location>
        <begin position="46"/>
        <end position="79"/>
    </location>
</feature>
<dbReference type="HOGENOM" id="CLU_1327440_0_0_1"/>
<evidence type="ECO:0000313" key="3">
    <source>
        <dbReference type="Proteomes" id="UP000001940"/>
    </source>
</evidence>
<dbReference type="InParanoid" id="D2YW13"/>
<accession>D2YW13</accession>
<dbReference type="AGR" id="WB:WBGene00194906"/>
<dbReference type="AlphaFoldDB" id="D2YW13"/>
<dbReference type="EMBL" id="BX284602">
    <property type="protein sequence ID" value="CBI83244.1"/>
    <property type="molecule type" value="Genomic_DNA"/>
</dbReference>
<organism evidence="2 3">
    <name type="scientific">Caenorhabditis elegans</name>
    <dbReference type="NCBI Taxonomy" id="6239"/>
    <lineage>
        <taxon>Eukaryota</taxon>
        <taxon>Metazoa</taxon>
        <taxon>Ecdysozoa</taxon>
        <taxon>Nematoda</taxon>
        <taxon>Chromadorea</taxon>
        <taxon>Rhabditida</taxon>
        <taxon>Rhabditina</taxon>
        <taxon>Rhabditomorpha</taxon>
        <taxon>Rhabditoidea</taxon>
        <taxon>Rhabditidae</taxon>
        <taxon>Peloderinae</taxon>
        <taxon>Caenorhabditis</taxon>
    </lineage>
</organism>
<feature type="compositionally biased region" description="Polar residues" evidence="1">
    <location>
        <begin position="50"/>
        <end position="61"/>
    </location>
</feature>
<dbReference type="Proteomes" id="UP000001940">
    <property type="component" value="Chromosome II"/>
</dbReference>
<proteinExistence type="predicted"/>
<name>D2YW13_CAEEL</name>
<evidence type="ECO:0000313" key="4">
    <source>
        <dbReference type="WormBase" id="Y53C12A.11"/>
    </source>
</evidence>
<gene>
    <name evidence="2" type="ORF">CELE_Y53C12A.11</name>
    <name evidence="2 4" type="ORF">Y53C12A.11</name>
</gene>
<dbReference type="WormBase" id="Y53C12A.11">
    <property type="protein sequence ID" value="CE44388"/>
    <property type="gene ID" value="WBGene00194906"/>
</dbReference>